<evidence type="ECO:0000256" key="1">
    <source>
        <dbReference type="ARBA" id="ARBA00004123"/>
    </source>
</evidence>
<sequence>MEKTAFNRGFTAHSNVTHQRERRSPLWRPWTGTNGAVTRTVSAALLKDGPLYWPKSKCFDYLYQDAEQLLRNYPVQATICPYHDEESDYGEEDEEKAEKKELN</sequence>
<dbReference type="Pfam" id="PF14998">
    <property type="entry name" value="Ripply"/>
    <property type="match status" value="1"/>
</dbReference>
<feature type="region of interest" description="Disordered" evidence="5">
    <location>
        <begin position="1"/>
        <end position="31"/>
    </location>
</feature>
<reference evidence="6" key="1">
    <citation type="submission" date="2025-08" db="UniProtKB">
        <authorList>
            <consortium name="Ensembl"/>
        </authorList>
    </citation>
    <scope>IDENTIFICATION</scope>
</reference>
<feature type="region of interest" description="Disordered" evidence="5">
    <location>
        <begin position="84"/>
        <end position="103"/>
    </location>
</feature>
<keyword evidence="4" id="KW-0539">Nucleus</keyword>
<organism evidence="6 7">
    <name type="scientific">Neogobius melanostomus</name>
    <name type="common">round goby</name>
    <dbReference type="NCBI Taxonomy" id="47308"/>
    <lineage>
        <taxon>Eukaryota</taxon>
        <taxon>Metazoa</taxon>
        <taxon>Chordata</taxon>
        <taxon>Craniata</taxon>
        <taxon>Vertebrata</taxon>
        <taxon>Euteleostomi</taxon>
        <taxon>Actinopterygii</taxon>
        <taxon>Neopterygii</taxon>
        <taxon>Teleostei</taxon>
        <taxon>Neoteleostei</taxon>
        <taxon>Acanthomorphata</taxon>
        <taxon>Gobiaria</taxon>
        <taxon>Gobiiformes</taxon>
        <taxon>Gobioidei</taxon>
        <taxon>Gobiidae</taxon>
        <taxon>Benthophilinae</taxon>
        <taxon>Neogobiini</taxon>
        <taxon>Neogobius</taxon>
    </lineage>
</organism>
<evidence type="ECO:0000256" key="5">
    <source>
        <dbReference type="SAM" id="MobiDB-lite"/>
    </source>
</evidence>
<comment type="subcellular location">
    <subcellularLocation>
        <location evidence="1">Nucleus</location>
    </subcellularLocation>
</comment>
<evidence type="ECO:0000256" key="4">
    <source>
        <dbReference type="ARBA" id="ARBA00023242"/>
    </source>
</evidence>
<accession>A0A8C6TJP5</accession>
<evidence type="ECO:0000313" key="7">
    <source>
        <dbReference type="Proteomes" id="UP000694523"/>
    </source>
</evidence>
<name>A0A8C6TJP5_9GOBI</name>
<evidence type="ECO:0000313" key="6">
    <source>
        <dbReference type="Ensembl" id="ENSNMLP00000021222.1"/>
    </source>
</evidence>
<proteinExistence type="inferred from homology"/>
<protein>
    <submittedName>
        <fullName evidence="6">Uncharacterized protein</fullName>
    </submittedName>
</protein>
<dbReference type="GO" id="GO:0005634">
    <property type="term" value="C:nucleus"/>
    <property type="evidence" value="ECO:0007669"/>
    <property type="project" value="UniProtKB-SubCell"/>
</dbReference>
<dbReference type="PANTHER" id="PTHR16770:SF3">
    <property type="entry name" value="PROTEIN RIPPLY2"/>
    <property type="match status" value="1"/>
</dbReference>
<dbReference type="Proteomes" id="UP000694523">
    <property type="component" value="Unplaced"/>
</dbReference>
<keyword evidence="7" id="KW-1185">Reference proteome</keyword>
<reference evidence="6" key="2">
    <citation type="submission" date="2025-09" db="UniProtKB">
        <authorList>
            <consortium name="Ensembl"/>
        </authorList>
    </citation>
    <scope>IDENTIFICATION</scope>
</reference>
<dbReference type="GO" id="GO:0000122">
    <property type="term" value="P:negative regulation of transcription by RNA polymerase II"/>
    <property type="evidence" value="ECO:0007669"/>
    <property type="project" value="TreeGrafter"/>
</dbReference>
<evidence type="ECO:0000256" key="3">
    <source>
        <dbReference type="ARBA" id="ARBA00022473"/>
    </source>
</evidence>
<dbReference type="GO" id="GO:0009880">
    <property type="term" value="P:embryonic pattern specification"/>
    <property type="evidence" value="ECO:0007669"/>
    <property type="project" value="TreeGrafter"/>
</dbReference>
<evidence type="ECO:0000256" key="2">
    <source>
        <dbReference type="ARBA" id="ARBA00006944"/>
    </source>
</evidence>
<keyword evidence="3" id="KW-0217">Developmental protein</keyword>
<dbReference type="AlphaFoldDB" id="A0A8C6TJP5"/>
<dbReference type="InterPro" id="IPR028127">
    <property type="entry name" value="Ripply_fam"/>
</dbReference>
<dbReference type="Ensembl" id="ENSNMLT00000023804.1">
    <property type="protein sequence ID" value="ENSNMLP00000021222.1"/>
    <property type="gene ID" value="ENSNMLG00000013801.1"/>
</dbReference>
<feature type="compositionally biased region" description="Acidic residues" evidence="5">
    <location>
        <begin position="85"/>
        <end position="95"/>
    </location>
</feature>
<comment type="similarity">
    <text evidence="2">Belongs to the ripply family.</text>
</comment>
<dbReference type="PANTHER" id="PTHR16770">
    <property type="entry name" value="PROTEIN RIPPLY-LIKE"/>
    <property type="match status" value="1"/>
</dbReference>